<name>A0ABW2N0D7_9ACTN</name>
<reference evidence="3" key="1">
    <citation type="journal article" date="2019" name="Int. J. Syst. Evol. Microbiol.">
        <title>The Global Catalogue of Microorganisms (GCM) 10K type strain sequencing project: providing services to taxonomists for standard genome sequencing and annotation.</title>
        <authorList>
            <consortium name="The Broad Institute Genomics Platform"/>
            <consortium name="The Broad Institute Genome Sequencing Center for Infectious Disease"/>
            <person name="Wu L."/>
            <person name="Ma J."/>
        </authorList>
    </citation>
    <scope>NUCLEOTIDE SEQUENCE [LARGE SCALE GENOMIC DNA]</scope>
    <source>
        <strain evidence="3">FCH27</strain>
    </source>
</reference>
<evidence type="ECO:0000313" key="3">
    <source>
        <dbReference type="Proteomes" id="UP001596524"/>
    </source>
</evidence>
<accession>A0ABW2N0D7</accession>
<feature type="compositionally biased region" description="Basic and acidic residues" evidence="1">
    <location>
        <begin position="139"/>
        <end position="152"/>
    </location>
</feature>
<comment type="caution">
    <text evidence="2">The sequence shown here is derived from an EMBL/GenBank/DDBJ whole genome shotgun (WGS) entry which is preliminary data.</text>
</comment>
<dbReference type="EMBL" id="JBHTCH010000002">
    <property type="protein sequence ID" value="MFC7359299.1"/>
    <property type="molecule type" value="Genomic_DNA"/>
</dbReference>
<dbReference type="Proteomes" id="UP001596524">
    <property type="component" value="Unassembled WGS sequence"/>
</dbReference>
<feature type="compositionally biased region" description="Low complexity" evidence="1">
    <location>
        <begin position="1"/>
        <end position="14"/>
    </location>
</feature>
<keyword evidence="3" id="KW-1185">Reference proteome</keyword>
<dbReference type="RefSeq" id="WP_255892775.1">
    <property type="nucleotide sequence ID" value="NZ_JAFMZM010000007.1"/>
</dbReference>
<evidence type="ECO:0000256" key="1">
    <source>
        <dbReference type="SAM" id="MobiDB-lite"/>
    </source>
</evidence>
<protein>
    <submittedName>
        <fullName evidence="2">Uncharacterized protein</fullName>
    </submittedName>
</protein>
<feature type="region of interest" description="Disordered" evidence="1">
    <location>
        <begin position="1"/>
        <end position="28"/>
    </location>
</feature>
<feature type="compositionally biased region" description="Basic and acidic residues" evidence="1">
    <location>
        <begin position="15"/>
        <end position="24"/>
    </location>
</feature>
<sequence length="163" mass="17987">MSDQPAPDQPAADRPAPEHRRPEGVSDETVEALGKLSAGLDHVEDARGHLYAFHRLMGSAESTLEEATGLMRDAGHDELADALDRDVLGGNPLPGMWSFQMVEAYDDGFYARAKALHQRALDELVQGRRHVFEAEMKELRRTRGREGHEAKPADVTGDPEYDG</sequence>
<organism evidence="2 3">
    <name type="scientific">Nocardioides astragali</name>
    <dbReference type="NCBI Taxonomy" id="1776736"/>
    <lineage>
        <taxon>Bacteria</taxon>
        <taxon>Bacillati</taxon>
        <taxon>Actinomycetota</taxon>
        <taxon>Actinomycetes</taxon>
        <taxon>Propionibacteriales</taxon>
        <taxon>Nocardioidaceae</taxon>
        <taxon>Nocardioides</taxon>
    </lineage>
</organism>
<proteinExistence type="predicted"/>
<feature type="region of interest" description="Disordered" evidence="1">
    <location>
        <begin position="139"/>
        <end position="163"/>
    </location>
</feature>
<evidence type="ECO:0000313" key="2">
    <source>
        <dbReference type="EMBL" id="MFC7359299.1"/>
    </source>
</evidence>
<gene>
    <name evidence="2" type="ORF">ACFQO6_03380</name>
</gene>